<dbReference type="Gene3D" id="3.90.1200.10">
    <property type="match status" value="1"/>
</dbReference>
<organism evidence="2 3">
    <name type="scientific">Metarhizium album (strain ARSEF 1941)</name>
    <dbReference type="NCBI Taxonomy" id="1081103"/>
    <lineage>
        <taxon>Eukaryota</taxon>
        <taxon>Fungi</taxon>
        <taxon>Dikarya</taxon>
        <taxon>Ascomycota</taxon>
        <taxon>Pezizomycotina</taxon>
        <taxon>Sordariomycetes</taxon>
        <taxon>Hypocreomycetidae</taxon>
        <taxon>Hypocreales</taxon>
        <taxon>Clavicipitaceae</taxon>
        <taxon>Metarhizium</taxon>
    </lineage>
</organism>
<evidence type="ECO:0000259" key="1">
    <source>
        <dbReference type="Pfam" id="PF01636"/>
    </source>
</evidence>
<feature type="domain" description="Aminoglycoside phosphotransferase" evidence="1">
    <location>
        <begin position="77"/>
        <end position="180"/>
    </location>
</feature>
<dbReference type="STRING" id="1081103.A0A0B2WM08"/>
<dbReference type="PANTHER" id="PTHR21310">
    <property type="entry name" value="AMINOGLYCOSIDE PHOSPHOTRANSFERASE-RELATED-RELATED"/>
    <property type="match status" value="1"/>
</dbReference>
<dbReference type="InterPro" id="IPR011009">
    <property type="entry name" value="Kinase-like_dom_sf"/>
</dbReference>
<dbReference type="Proteomes" id="UP000030816">
    <property type="component" value="Unassembled WGS sequence"/>
</dbReference>
<dbReference type="EMBL" id="AZHE01000031">
    <property type="protein sequence ID" value="KHN94694.1"/>
    <property type="molecule type" value="Genomic_DNA"/>
</dbReference>
<dbReference type="Pfam" id="PF01636">
    <property type="entry name" value="APH"/>
    <property type="match status" value="1"/>
</dbReference>
<protein>
    <submittedName>
        <fullName evidence="2">Phosphotransferase family protein</fullName>
    </submittedName>
</protein>
<evidence type="ECO:0000313" key="3">
    <source>
        <dbReference type="Proteomes" id="UP000030816"/>
    </source>
</evidence>
<dbReference type="GO" id="GO:0016740">
    <property type="term" value="F:transferase activity"/>
    <property type="evidence" value="ECO:0007669"/>
    <property type="project" value="UniProtKB-KW"/>
</dbReference>
<evidence type="ECO:0000313" key="2">
    <source>
        <dbReference type="EMBL" id="KHN94694.1"/>
    </source>
</evidence>
<dbReference type="HOGENOM" id="CLU_021768_5_0_1"/>
<dbReference type="RefSeq" id="XP_040675760.1">
    <property type="nucleotide sequence ID" value="XM_040826247.1"/>
</dbReference>
<dbReference type="InterPro" id="IPR002575">
    <property type="entry name" value="Aminoglycoside_PTrfase"/>
</dbReference>
<dbReference type="AlphaFoldDB" id="A0A0B2WM08"/>
<keyword evidence="2" id="KW-0808">Transferase</keyword>
<dbReference type="InterPro" id="IPR051678">
    <property type="entry name" value="AGP_Transferase"/>
</dbReference>
<dbReference type="PANTHER" id="PTHR21310:SF15">
    <property type="entry name" value="AMINOGLYCOSIDE PHOSPHOTRANSFERASE DOMAIN-CONTAINING PROTEIN"/>
    <property type="match status" value="1"/>
</dbReference>
<gene>
    <name evidence="2" type="ORF">MAM_07449</name>
</gene>
<dbReference type="OrthoDB" id="5598852at2759"/>
<sequence length="213" mass="24346">MGIRVLEHTTSNGGVLALKVKPHGALQRSEADMMQYAATHAQEAACARLGAEKTPGESLDTVWDKLTKSERKSIKNQLHSLPTTSTIDWSKTTAGRLKMKRPLTPGVWIEFKRSSFTVWKPRRFLDKARGTPNRFVLTHCDLTPRNIMAENGRVTGIVDWERSGFFPEYAEYAFAMKLCHEHEKWWIPVLKDLLVPCEKTRLDLTEMVEYSGW</sequence>
<keyword evidence="3" id="KW-1185">Reference proteome</keyword>
<dbReference type="SUPFAM" id="SSF56112">
    <property type="entry name" value="Protein kinase-like (PK-like)"/>
    <property type="match status" value="1"/>
</dbReference>
<proteinExistence type="predicted"/>
<dbReference type="GeneID" id="63741904"/>
<comment type="caution">
    <text evidence="2">The sequence shown here is derived from an EMBL/GenBank/DDBJ whole genome shotgun (WGS) entry which is preliminary data.</text>
</comment>
<accession>A0A0B2WM08</accession>
<reference evidence="2 3" key="1">
    <citation type="journal article" date="2014" name="Proc. Natl. Acad. Sci. U.S.A.">
        <title>Trajectory and genomic determinants of fungal-pathogen speciation and host adaptation.</title>
        <authorList>
            <person name="Hu X."/>
            <person name="Xiao G."/>
            <person name="Zheng P."/>
            <person name="Shang Y."/>
            <person name="Su Y."/>
            <person name="Zhang X."/>
            <person name="Liu X."/>
            <person name="Zhan S."/>
            <person name="St Leger R.J."/>
            <person name="Wang C."/>
        </authorList>
    </citation>
    <scope>NUCLEOTIDE SEQUENCE [LARGE SCALE GENOMIC DNA]</scope>
    <source>
        <strain evidence="2 3">ARSEF 1941</strain>
    </source>
</reference>
<name>A0A0B2WM08_METAS</name>